<proteinExistence type="predicted"/>
<protein>
    <submittedName>
        <fullName evidence="2">Uncharacterized protein</fullName>
    </submittedName>
</protein>
<reference evidence="2" key="2">
    <citation type="journal article" date="2017" name="Nat. Commun.">
        <title>Single-virus genomics reveals hidden cosmopolitan and abundant viruses.</title>
        <authorList>
            <person name="Martinez-Hernandez F."/>
            <person name="Fornas O."/>
            <person name="Lluesma Gomez M."/>
            <person name="Bolduc B."/>
            <person name="de la Cruz Pena M.J."/>
            <person name="Martinez J.M."/>
            <person name="Anton J."/>
            <person name="Gasol J.M."/>
            <person name="Rosselli R."/>
            <person name="Rodriguez-Valera F."/>
            <person name="Sullivan M.B."/>
            <person name="Acinas S.G."/>
            <person name="Martinez-Garcia M."/>
        </authorList>
    </citation>
    <scope>NUCLEOTIDE SEQUENCE</scope>
</reference>
<organism evidence="2">
    <name type="scientific">uncultured virus</name>
    <dbReference type="NCBI Taxonomy" id="340016"/>
    <lineage>
        <taxon>Viruses</taxon>
        <taxon>environmental samples</taxon>
    </lineage>
</organism>
<feature type="compositionally biased region" description="Pro residues" evidence="1">
    <location>
        <begin position="154"/>
        <end position="164"/>
    </location>
</feature>
<feature type="compositionally biased region" description="Pro residues" evidence="1">
    <location>
        <begin position="87"/>
        <end position="101"/>
    </location>
</feature>
<evidence type="ECO:0000313" key="2">
    <source>
        <dbReference type="EMBL" id="ASF00490.1"/>
    </source>
</evidence>
<accession>A0A218MMG9</accession>
<evidence type="ECO:0000256" key="1">
    <source>
        <dbReference type="SAM" id="MobiDB-lite"/>
    </source>
</evidence>
<reference evidence="2" key="1">
    <citation type="submission" date="2016-10" db="EMBL/GenBank/DDBJ databases">
        <authorList>
            <person name="Varghese N."/>
        </authorList>
    </citation>
    <scope>NUCLEOTIDE SEQUENCE</scope>
</reference>
<feature type="compositionally biased region" description="Polar residues" evidence="1">
    <location>
        <begin position="47"/>
        <end position="63"/>
    </location>
</feature>
<name>A0A218MMG9_9VIRU</name>
<feature type="region of interest" description="Disordered" evidence="1">
    <location>
        <begin position="1"/>
        <end position="101"/>
    </location>
</feature>
<dbReference type="EMBL" id="KY052838">
    <property type="protein sequence ID" value="ASF00490.1"/>
    <property type="molecule type" value="Genomic_DNA"/>
</dbReference>
<sequence length="217" mass="23079">MGSNTKAPTAGGGKKQTPGEQVLNNLLQFTNSKPNIKSKGMTLVSPDGTTEGFNFGLDQTMSDLLSGARSRRGKNAGPPSRTIPSLPNTPPPSQTMPPVFIPPQASPNELFKDSVLNTLETVQLPPSVRDKSEELPFRTPGPGGLPGQEELPALPIPIPNPTGPNPFLEEELPRGLTPPAPGENLPSNRNLLPFLLPLPLGIGSLFRDFLEGLQEDD</sequence>
<feature type="region of interest" description="Disordered" evidence="1">
    <location>
        <begin position="126"/>
        <end position="184"/>
    </location>
</feature>
<feature type="compositionally biased region" description="Polar residues" evidence="1">
    <location>
        <begin position="18"/>
        <end position="35"/>
    </location>
</feature>